<dbReference type="GO" id="GO:0030246">
    <property type="term" value="F:carbohydrate binding"/>
    <property type="evidence" value="ECO:0007669"/>
    <property type="project" value="UniProtKB-ARBA"/>
</dbReference>
<feature type="signal peptide" evidence="4">
    <location>
        <begin position="1"/>
        <end position="19"/>
    </location>
</feature>
<dbReference type="Proteomes" id="UP000646877">
    <property type="component" value="Unassembled WGS sequence"/>
</dbReference>
<sequence>MIRKLLFIFLLLSPMAVLSAQRFNVQFVNPGFATKNPTGDFWYNVSNVMTAAATNMNISLKISYAKRNHILMKSLVEQALKSDADYLVLVNEKSSVVPYLLNTKATNIKIIFLLNGPTKTEEVALLKAGHQIIGTIEPDNFQAGFKLMHQLARKALRSSNPSQHVLALLGDVATTAALDRQKGMRAYIEHHTELELIAEANCQWSQNEAYRLTKAWLQRDSAITTVWAANDPIAYGALLAAKELNRKIVIGGINWDEDIAPKLDVSIGGHVLLGAYTLARLAQYHRDFTPIDSVTLSIFESLDDAHVPLYHAIHGNFPEHLDFLRYINDPAQFTITELTHSLNKNNHNNNVKN</sequence>
<dbReference type="InterPro" id="IPR028082">
    <property type="entry name" value="Peripla_BP_I"/>
</dbReference>
<dbReference type="PANTHER" id="PTHR46847:SF2">
    <property type="entry name" value="ABC TRANSPORTER SUGAR-BINDING PROTEIN"/>
    <property type="match status" value="1"/>
</dbReference>
<accession>A0A8I2HAD2</accession>
<evidence type="ECO:0000256" key="3">
    <source>
        <dbReference type="ARBA" id="ARBA00022729"/>
    </source>
</evidence>
<comment type="similarity">
    <text evidence="2">Belongs to the bacterial solute-binding protein 2 family.</text>
</comment>
<dbReference type="PANTHER" id="PTHR46847">
    <property type="entry name" value="D-ALLOSE-BINDING PERIPLASMIC PROTEIN-RELATED"/>
    <property type="match status" value="1"/>
</dbReference>
<dbReference type="Gene3D" id="3.40.50.2300">
    <property type="match status" value="2"/>
</dbReference>
<keyword evidence="9" id="KW-1185">Reference proteome</keyword>
<dbReference type="InterPro" id="IPR025997">
    <property type="entry name" value="SBP_2_dom"/>
</dbReference>
<dbReference type="Proteomes" id="UP001304419">
    <property type="component" value="Chromosome 2"/>
</dbReference>
<evidence type="ECO:0000313" key="7">
    <source>
        <dbReference type="EMBL" id="WOX31304.1"/>
    </source>
</evidence>
<name>A0A8I2HAD2_9GAMM</name>
<dbReference type="SUPFAM" id="SSF53822">
    <property type="entry name" value="Periplasmic binding protein-like I"/>
    <property type="match status" value="1"/>
</dbReference>
<evidence type="ECO:0000313" key="8">
    <source>
        <dbReference type="Proteomes" id="UP000646877"/>
    </source>
</evidence>
<evidence type="ECO:0000313" key="6">
    <source>
        <dbReference type="EMBL" id="NLR23071.1"/>
    </source>
</evidence>
<dbReference type="GO" id="GO:0055085">
    <property type="term" value="P:transmembrane transport"/>
    <property type="evidence" value="ECO:0007669"/>
    <property type="project" value="UniProtKB-ARBA"/>
</dbReference>
<evidence type="ECO:0000256" key="2">
    <source>
        <dbReference type="ARBA" id="ARBA00007639"/>
    </source>
</evidence>
<protein>
    <submittedName>
        <fullName evidence="7">ABC transporter substrate-binding protein</fullName>
    </submittedName>
    <submittedName>
        <fullName evidence="6">Substrate-binding domain-containing protein</fullName>
    </submittedName>
</protein>
<dbReference type="AlphaFoldDB" id="A0A8I2HAD2"/>
<feature type="domain" description="Periplasmic binding protein" evidence="5">
    <location>
        <begin position="31"/>
        <end position="253"/>
    </location>
</feature>
<reference evidence="7 9" key="2">
    <citation type="submission" date="2023-10" db="EMBL/GenBank/DDBJ databases">
        <title>To unveil natural product biosynthetic capacity in Pseudoalteromonas.</title>
        <authorList>
            <person name="Wang J."/>
        </authorList>
    </citation>
    <scope>NUCLEOTIDE SEQUENCE [LARGE SCALE GENOMIC DNA]</scope>
    <source>
        <strain evidence="7 9">DSM 15914</strain>
    </source>
</reference>
<reference evidence="6" key="1">
    <citation type="submission" date="2019-10" db="EMBL/GenBank/DDBJ databases">
        <authorList>
            <person name="Paulsen S."/>
        </authorList>
    </citation>
    <scope>NUCLEOTIDE SEQUENCE</scope>
    <source>
        <strain evidence="6">LMG 19692</strain>
    </source>
</reference>
<dbReference type="EMBL" id="WEIA01000012">
    <property type="protein sequence ID" value="NLR23071.1"/>
    <property type="molecule type" value="Genomic_DNA"/>
</dbReference>
<dbReference type="GO" id="GO:0030313">
    <property type="term" value="C:cell envelope"/>
    <property type="evidence" value="ECO:0007669"/>
    <property type="project" value="UniProtKB-SubCell"/>
</dbReference>
<evidence type="ECO:0000256" key="4">
    <source>
        <dbReference type="SAM" id="SignalP"/>
    </source>
</evidence>
<feature type="chain" id="PRO_5034272115" evidence="4">
    <location>
        <begin position="20"/>
        <end position="353"/>
    </location>
</feature>
<gene>
    <name evidence="6" type="ORF">F9Y85_17490</name>
    <name evidence="7" type="ORF">R5H13_20415</name>
</gene>
<dbReference type="Pfam" id="PF13407">
    <property type="entry name" value="Peripla_BP_4"/>
    <property type="match status" value="1"/>
</dbReference>
<organism evidence="6 8">
    <name type="scientific">Pseudoalteromonas maricaloris</name>
    <dbReference type="NCBI Taxonomy" id="184924"/>
    <lineage>
        <taxon>Bacteria</taxon>
        <taxon>Pseudomonadati</taxon>
        <taxon>Pseudomonadota</taxon>
        <taxon>Gammaproteobacteria</taxon>
        <taxon>Alteromonadales</taxon>
        <taxon>Pseudoalteromonadaceae</taxon>
        <taxon>Pseudoalteromonas</taxon>
    </lineage>
</organism>
<evidence type="ECO:0000313" key="9">
    <source>
        <dbReference type="Proteomes" id="UP001304419"/>
    </source>
</evidence>
<comment type="subcellular location">
    <subcellularLocation>
        <location evidence="1">Cell envelope</location>
    </subcellularLocation>
</comment>
<evidence type="ECO:0000256" key="1">
    <source>
        <dbReference type="ARBA" id="ARBA00004196"/>
    </source>
</evidence>
<proteinExistence type="inferred from homology"/>
<evidence type="ECO:0000259" key="5">
    <source>
        <dbReference type="Pfam" id="PF13407"/>
    </source>
</evidence>
<keyword evidence="3 4" id="KW-0732">Signal</keyword>
<dbReference type="CDD" id="cd06324">
    <property type="entry name" value="PBP1_ABC_sugar_binding-like"/>
    <property type="match status" value="1"/>
</dbReference>
<dbReference type="RefSeq" id="WP_130127390.1">
    <property type="nucleotide sequence ID" value="NZ_CBCSDF010000001.1"/>
</dbReference>
<dbReference type="EMBL" id="CP137579">
    <property type="protein sequence ID" value="WOX31304.1"/>
    <property type="molecule type" value="Genomic_DNA"/>
</dbReference>